<organism evidence="9 10">
    <name type="scientific">Mariniblastus fucicola</name>
    <dbReference type="NCBI Taxonomy" id="980251"/>
    <lineage>
        <taxon>Bacteria</taxon>
        <taxon>Pseudomonadati</taxon>
        <taxon>Planctomycetota</taxon>
        <taxon>Planctomycetia</taxon>
        <taxon>Pirellulales</taxon>
        <taxon>Pirellulaceae</taxon>
        <taxon>Mariniblastus</taxon>
    </lineage>
</organism>
<feature type="transmembrane region" description="Helical" evidence="7">
    <location>
        <begin position="26"/>
        <end position="50"/>
    </location>
</feature>
<feature type="domain" description="ABC3 transporter permease C-terminal" evidence="8">
    <location>
        <begin position="275"/>
        <end position="386"/>
    </location>
</feature>
<feature type="transmembrane region" description="Helical" evidence="7">
    <location>
        <begin position="269"/>
        <end position="290"/>
    </location>
</feature>
<keyword evidence="10" id="KW-1185">Reference proteome</keyword>
<dbReference type="GO" id="GO:0005886">
    <property type="term" value="C:plasma membrane"/>
    <property type="evidence" value="ECO:0007669"/>
    <property type="project" value="UniProtKB-SubCell"/>
</dbReference>
<dbReference type="InterPro" id="IPR003838">
    <property type="entry name" value="ABC3_permease_C"/>
</dbReference>
<name>A0A5B9PD37_9BACT</name>
<keyword evidence="3" id="KW-1003">Cell membrane</keyword>
<evidence type="ECO:0000256" key="4">
    <source>
        <dbReference type="ARBA" id="ARBA00022692"/>
    </source>
</evidence>
<dbReference type="InterPro" id="IPR005891">
    <property type="entry name" value="DevC"/>
</dbReference>
<evidence type="ECO:0000256" key="1">
    <source>
        <dbReference type="ARBA" id="ARBA00004651"/>
    </source>
</evidence>
<dbReference type="PANTHER" id="PTHR43738">
    <property type="entry name" value="ABC TRANSPORTER, MEMBRANE PROTEIN"/>
    <property type="match status" value="1"/>
</dbReference>
<dbReference type="InterPro" id="IPR051125">
    <property type="entry name" value="ABC-4/HrtB_transporter"/>
</dbReference>
<sequence>MTRILSRLLGRLPLGWLQLVSNRLRFAAAAAGVAFAGILVFVQLGMMGAFSEAIRVTYSGFEADVMISASDATGIMDGSNVASRRMYQALGVPGVTEACPLFVGMTKWQNDNGTNIEFNTIGIDPARQSFIGTAIGNVNSLKLANNVLLDRRARGMESGQLSQATLDSPLVLEANNQQLAVVGTVSFGGGFSGDGFMVVSDQTFMRLFPARFSGAPNHILLKIGKGEDPGIVVDRIRTALNAQSLEIRTIEAAIEQDVQYQTTVRPVGLIFGMGVIIGIIVGIVIVYQILSTDVADHLREYATFKAMGYDQRYFRSIIFEEAIILAIAGFIPALLVALGIYTVMAEATGLPIAMNLARAAAVFVGTVGSCALSGMIAMRKLANADPADLF</sequence>
<dbReference type="NCBIfam" id="TIGR01185">
    <property type="entry name" value="devC"/>
    <property type="match status" value="1"/>
</dbReference>
<evidence type="ECO:0000256" key="2">
    <source>
        <dbReference type="ARBA" id="ARBA00022448"/>
    </source>
</evidence>
<comment type="subcellular location">
    <subcellularLocation>
        <location evidence="1">Cell membrane</location>
        <topology evidence="1">Multi-pass membrane protein</topology>
    </subcellularLocation>
</comment>
<accession>A0A5B9PD37</accession>
<dbReference type="EMBL" id="CP042912">
    <property type="protein sequence ID" value="QEG22476.1"/>
    <property type="molecule type" value="Genomic_DNA"/>
</dbReference>
<reference evidence="9 10" key="1">
    <citation type="submission" date="2019-08" db="EMBL/GenBank/DDBJ databases">
        <title>Deep-cultivation of Planctomycetes and their phenomic and genomic characterization uncovers novel biology.</title>
        <authorList>
            <person name="Wiegand S."/>
            <person name="Jogler M."/>
            <person name="Boedeker C."/>
            <person name="Pinto D."/>
            <person name="Vollmers J."/>
            <person name="Rivas-Marin E."/>
            <person name="Kohn T."/>
            <person name="Peeters S.H."/>
            <person name="Heuer A."/>
            <person name="Rast P."/>
            <person name="Oberbeckmann S."/>
            <person name="Bunk B."/>
            <person name="Jeske O."/>
            <person name="Meyerdierks A."/>
            <person name="Storesund J.E."/>
            <person name="Kallscheuer N."/>
            <person name="Luecker S."/>
            <person name="Lage O.M."/>
            <person name="Pohl T."/>
            <person name="Merkel B.J."/>
            <person name="Hornburger P."/>
            <person name="Mueller R.-W."/>
            <person name="Bruemmer F."/>
            <person name="Labrenz M."/>
            <person name="Spormann A.M."/>
            <person name="Op den Camp H."/>
            <person name="Overmann J."/>
            <person name="Amann R."/>
            <person name="Jetten M.S.M."/>
            <person name="Mascher T."/>
            <person name="Medema M.H."/>
            <person name="Devos D.P."/>
            <person name="Kaster A.-K."/>
            <person name="Ovreas L."/>
            <person name="Rohde M."/>
            <person name="Galperin M.Y."/>
            <person name="Jogler C."/>
        </authorList>
    </citation>
    <scope>NUCLEOTIDE SEQUENCE [LARGE SCALE GENOMIC DNA]</scope>
    <source>
        <strain evidence="9 10">FC18</strain>
    </source>
</reference>
<evidence type="ECO:0000256" key="7">
    <source>
        <dbReference type="SAM" id="Phobius"/>
    </source>
</evidence>
<evidence type="ECO:0000256" key="3">
    <source>
        <dbReference type="ARBA" id="ARBA00022475"/>
    </source>
</evidence>
<keyword evidence="5 7" id="KW-1133">Transmembrane helix</keyword>
<evidence type="ECO:0000256" key="6">
    <source>
        <dbReference type="ARBA" id="ARBA00023136"/>
    </source>
</evidence>
<dbReference type="Proteomes" id="UP000322214">
    <property type="component" value="Chromosome"/>
</dbReference>
<dbReference type="AlphaFoldDB" id="A0A5B9PD37"/>
<feature type="transmembrane region" description="Helical" evidence="7">
    <location>
        <begin position="356"/>
        <end position="378"/>
    </location>
</feature>
<dbReference type="RefSeq" id="WP_075086501.1">
    <property type="nucleotide sequence ID" value="NZ_CP042912.1"/>
</dbReference>
<dbReference type="KEGG" id="mff:MFFC18_23560"/>
<protein>
    <submittedName>
        <fullName evidence="9">FtsX-like permease family protein</fullName>
    </submittedName>
</protein>
<dbReference type="STRING" id="980251.GCA_001642875_04839"/>
<evidence type="ECO:0000313" key="10">
    <source>
        <dbReference type="Proteomes" id="UP000322214"/>
    </source>
</evidence>
<feature type="transmembrane region" description="Helical" evidence="7">
    <location>
        <begin position="322"/>
        <end position="344"/>
    </location>
</feature>
<keyword evidence="2" id="KW-0813">Transport</keyword>
<evidence type="ECO:0000259" key="8">
    <source>
        <dbReference type="Pfam" id="PF02687"/>
    </source>
</evidence>
<keyword evidence="6 7" id="KW-0472">Membrane</keyword>
<keyword evidence="4 7" id="KW-0812">Transmembrane</keyword>
<evidence type="ECO:0000256" key="5">
    <source>
        <dbReference type="ARBA" id="ARBA00022989"/>
    </source>
</evidence>
<dbReference type="OrthoDB" id="180999at2"/>
<dbReference type="Pfam" id="PF02687">
    <property type="entry name" value="FtsX"/>
    <property type="match status" value="1"/>
</dbReference>
<gene>
    <name evidence="9" type="ORF">MFFC18_23560</name>
</gene>
<dbReference type="PIRSF" id="PIRSF031773">
    <property type="entry name" value="DevC"/>
    <property type="match status" value="1"/>
</dbReference>
<proteinExistence type="predicted"/>
<evidence type="ECO:0000313" key="9">
    <source>
        <dbReference type="EMBL" id="QEG22476.1"/>
    </source>
</evidence>
<dbReference type="PANTHER" id="PTHR43738:SF1">
    <property type="entry name" value="HEMIN TRANSPORT SYSTEM PERMEASE PROTEIN HRTB-RELATED"/>
    <property type="match status" value="1"/>
</dbReference>